<keyword evidence="2" id="KW-1185">Reference proteome</keyword>
<evidence type="ECO:0000313" key="2">
    <source>
        <dbReference type="Proteomes" id="UP001166191"/>
    </source>
</evidence>
<protein>
    <recommendedName>
        <fullName evidence="3">Secreted protein</fullName>
    </recommendedName>
</protein>
<evidence type="ECO:0008006" key="3">
    <source>
        <dbReference type="Google" id="ProtNLM"/>
    </source>
</evidence>
<proteinExistence type="predicted"/>
<dbReference type="RefSeq" id="WP_216032409.1">
    <property type="nucleotide sequence ID" value="NZ_JAHKNG010000007.1"/>
</dbReference>
<gene>
    <name evidence="1" type="ORF">KNW02_06260</name>
</gene>
<dbReference type="Proteomes" id="UP001166191">
    <property type="component" value="Unassembled WGS sequence"/>
</dbReference>
<reference evidence="1" key="1">
    <citation type="submission" date="2021-06" db="EMBL/GenBank/DDBJ databases">
        <title>Paracoccus bacterium XHP0099 sp. nov., isolated from the surface waters of the Yellow Sea.</title>
        <authorList>
            <person name="Xue H."/>
            <person name="Zhang D."/>
        </authorList>
    </citation>
    <scope>NUCLEOTIDE SEQUENCE</scope>
    <source>
        <strain evidence="1">XHP0099</strain>
    </source>
</reference>
<accession>A0ABS6AJ94</accession>
<sequence length="148" mass="16129">MRNLLEILVGSFFLAFSVEAFGEVDENASLYSYVITNCTHPSLAARRLEARFYSKNGLPCNALYFKEGGVQLIGWAKSTTGICIAKLQGVQNNLVRKGGFNCSTIAEGNNADFNDAASLPEVTETTKIPIAVRGVVPDWVVETPPPWE</sequence>
<evidence type="ECO:0000313" key="1">
    <source>
        <dbReference type="EMBL" id="MBU3029725.1"/>
    </source>
</evidence>
<comment type="caution">
    <text evidence="1">The sequence shown here is derived from an EMBL/GenBank/DDBJ whole genome shotgun (WGS) entry which is preliminary data.</text>
</comment>
<dbReference type="EMBL" id="JAHKNG010000007">
    <property type="protein sequence ID" value="MBU3029725.1"/>
    <property type="molecule type" value="Genomic_DNA"/>
</dbReference>
<name>A0ABS6AJ94_9RHOB</name>
<organism evidence="1 2">
    <name type="scientific">Paracoccus marinaquae</name>
    <dbReference type="NCBI Taxonomy" id="2841926"/>
    <lineage>
        <taxon>Bacteria</taxon>
        <taxon>Pseudomonadati</taxon>
        <taxon>Pseudomonadota</taxon>
        <taxon>Alphaproteobacteria</taxon>
        <taxon>Rhodobacterales</taxon>
        <taxon>Paracoccaceae</taxon>
        <taxon>Paracoccus</taxon>
    </lineage>
</organism>